<dbReference type="GO" id="GO:0005737">
    <property type="term" value="C:cytoplasm"/>
    <property type="evidence" value="ECO:0007669"/>
    <property type="project" value="TreeGrafter"/>
</dbReference>
<sequence>MELPTINLGHTNVKMTRIGLGSMPLSINGRPTREEAINVIHRTLDLGITLIDTADAYCLDENDKNYGEVLIYQALQTYQGSANINNIIIATKGGIIRPGGAWETDLNPSRLRQAIRKSYESLGGQKPIPLWQIHNSPQDNKYTLKEIFQPICEAIELKLIQYVGVSNFTVEQIKEVQTYVKIQSVQNVFNIFYRDSENNGVLKYCEDNNLTFIAYSPMGGRRKHKKLKQDKLLLNLGEKYHCSPYCIILAWILSKSKCIVPIPGASKITSIEDSVKALYIHLDQNDIELINNHKFT</sequence>
<dbReference type="Proteomes" id="UP000663889">
    <property type="component" value="Unassembled WGS sequence"/>
</dbReference>
<dbReference type="InterPro" id="IPR036812">
    <property type="entry name" value="NAD(P)_OxRdtase_dom_sf"/>
</dbReference>
<dbReference type="Proteomes" id="UP000663823">
    <property type="component" value="Unassembled WGS sequence"/>
</dbReference>
<gene>
    <name evidence="6" type="ORF">FNK824_LOCUS19781</name>
    <name evidence="5" type="ORF">OTI717_LOCUS9543</name>
    <name evidence="3" type="ORF">RFH988_LOCUS10465</name>
    <name evidence="4" type="ORF">SEV965_LOCUS21154</name>
</gene>
<proteinExistence type="predicted"/>
<dbReference type="Gene3D" id="3.20.20.100">
    <property type="entry name" value="NADP-dependent oxidoreductase domain"/>
    <property type="match status" value="1"/>
</dbReference>
<evidence type="ECO:0000259" key="2">
    <source>
        <dbReference type="Pfam" id="PF00248"/>
    </source>
</evidence>
<dbReference type="PROSITE" id="PS00062">
    <property type="entry name" value="ALDOKETO_REDUCTASE_2"/>
    <property type="match status" value="1"/>
</dbReference>
<dbReference type="AlphaFoldDB" id="A0A814BI44"/>
<dbReference type="OrthoDB" id="48988at2759"/>
<dbReference type="EMBL" id="CAJOBE010003525">
    <property type="protein sequence ID" value="CAF3885705.1"/>
    <property type="molecule type" value="Genomic_DNA"/>
</dbReference>
<accession>A0A814BI44</accession>
<organism evidence="3 7">
    <name type="scientific">Rotaria sordida</name>
    <dbReference type="NCBI Taxonomy" id="392033"/>
    <lineage>
        <taxon>Eukaryota</taxon>
        <taxon>Metazoa</taxon>
        <taxon>Spiralia</taxon>
        <taxon>Gnathifera</taxon>
        <taxon>Rotifera</taxon>
        <taxon>Eurotatoria</taxon>
        <taxon>Bdelloidea</taxon>
        <taxon>Philodinida</taxon>
        <taxon>Philodinidae</taxon>
        <taxon>Rotaria</taxon>
    </lineage>
</organism>
<feature type="domain" description="NADP-dependent oxidoreductase" evidence="2">
    <location>
        <begin position="17"/>
        <end position="293"/>
    </location>
</feature>
<dbReference type="Pfam" id="PF00248">
    <property type="entry name" value="Aldo_ket_red"/>
    <property type="match status" value="1"/>
</dbReference>
<dbReference type="CDD" id="cd19088">
    <property type="entry name" value="AKR_AKR13B1"/>
    <property type="match status" value="1"/>
</dbReference>
<dbReference type="InterPro" id="IPR023210">
    <property type="entry name" value="NADP_OxRdtase_dom"/>
</dbReference>
<evidence type="ECO:0000256" key="1">
    <source>
        <dbReference type="ARBA" id="ARBA00023002"/>
    </source>
</evidence>
<evidence type="ECO:0000313" key="4">
    <source>
        <dbReference type="EMBL" id="CAF1201216.1"/>
    </source>
</evidence>
<evidence type="ECO:0000313" key="5">
    <source>
        <dbReference type="EMBL" id="CAF3654205.1"/>
    </source>
</evidence>
<keyword evidence="1" id="KW-0560">Oxidoreductase</keyword>
<comment type="caution">
    <text evidence="3">The sequence shown here is derived from an EMBL/GenBank/DDBJ whole genome shotgun (WGS) entry which is preliminary data.</text>
</comment>
<dbReference type="Proteomes" id="UP000663882">
    <property type="component" value="Unassembled WGS sequence"/>
</dbReference>
<evidence type="ECO:0000313" key="3">
    <source>
        <dbReference type="EMBL" id="CAF0929634.1"/>
    </source>
</evidence>
<dbReference type="Proteomes" id="UP000663874">
    <property type="component" value="Unassembled WGS sequence"/>
</dbReference>
<reference evidence="3" key="1">
    <citation type="submission" date="2021-02" db="EMBL/GenBank/DDBJ databases">
        <authorList>
            <person name="Nowell W R."/>
        </authorList>
    </citation>
    <scope>NUCLEOTIDE SEQUENCE</scope>
</reference>
<evidence type="ECO:0000313" key="6">
    <source>
        <dbReference type="EMBL" id="CAF3885705.1"/>
    </source>
</evidence>
<dbReference type="SUPFAM" id="SSF51430">
    <property type="entry name" value="NAD(P)-linked oxidoreductase"/>
    <property type="match status" value="1"/>
</dbReference>
<name>A0A814BI44_9BILA</name>
<dbReference type="InterPro" id="IPR018170">
    <property type="entry name" value="Aldo/ket_reductase_CS"/>
</dbReference>
<dbReference type="GO" id="GO:0016491">
    <property type="term" value="F:oxidoreductase activity"/>
    <property type="evidence" value="ECO:0007669"/>
    <property type="project" value="UniProtKB-KW"/>
</dbReference>
<dbReference type="PANTHER" id="PTHR43625:SF40">
    <property type="entry name" value="ALDO-KETO REDUCTASE YAKC [NADP(+)]"/>
    <property type="match status" value="1"/>
</dbReference>
<dbReference type="EMBL" id="CAJNOU010001417">
    <property type="protein sequence ID" value="CAF1201216.1"/>
    <property type="molecule type" value="Genomic_DNA"/>
</dbReference>
<dbReference type="PANTHER" id="PTHR43625">
    <property type="entry name" value="AFLATOXIN B1 ALDEHYDE REDUCTASE"/>
    <property type="match status" value="1"/>
</dbReference>
<dbReference type="InterPro" id="IPR050791">
    <property type="entry name" value="Aldo-Keto_reductase"/>
</dbReference>
<dbReference type="EMBL" id="CAJNOO010000391">
    <property type="protein sequence ID" value="CAF0929634.1"/>
    <property type="molecule type" value="Genomic_DNA"/>
</dbReference>
<dbReference type="EMBL" id="CAJOAX010000816">
    <property type="protein sequence ID" value="CAF3654205.1"/>
    <property type="molecule type" value="Genomic_DNA"/>
</dbReference>
<protein>
    <recommendedName>
        <fullName evidence="2">NADP-dependent oxidoreductase domain-containing protein</fullName>
    </recommendedName>
</protein>
<evidence type="ECO:0000313" key="7">
    <source>
        <dbReference type="Proteomes" id="UP000663882"/>
    </source>
</evidence>